<evidence type="ECO:0000256" key="10">
    <source>
        <dbReference type="ARBA" id="ARBA00023237"/>
    </source>
</evidence>
<evidence type="ECO:0000313" key="17">
    <source>
        <dbReference type="EMBL" id="ATP20952.1"/>
    </source>
</evidence>
<dbReference type="CDD" id="cd01347">
    <property type="entry name" value="ligand_gated_channel"/>
    <property type="match status" value="1"/>
</dbReference>
<keyword evidence="4 11" id="KW-1134">Transmembrane beta strand</keyword>
<keyword evidence="9 17" id="KW-0675">Receptor</keyword>
<dbReference type="RefSeq" id="WP_048938977.1">
    <property type="nucleotide sequence ID" value="NZ_CP020925.1"/>
</dbReference>
<dbReference type="Gene3D" id="2.170.130.10">
    <property type="entry name" value="TonB-dependent receptor, plug domain"/>
    <property type="match status" value="1"/>
</dbReference>
<dbReference type="EMBL" id="CP020925">
    <property type="protein sequence ID" value="ATP20952.1"/>
    <property type="molecule type" value="Genomic_DNA"/>
</dbReference>
<evidence type="ECO:0000256" key="5">
    <source>
        <dbReference type="ARBA" id="ARBA00022692"/>
    </source>
</evidence>
<evidence type="ECO:0000256" key="8">
    <source>
        <dbReference type="ARBA" id="ARBA00023136"/>
    </source>
</evidence>
<dbReference type="PANTHER" id="PTHR32552:SF74">
    <property type="entry name" value="HYDROXAMATE SIDEROPHORE RECEPTOR FHUE"/>
    <property type="match status" value="1"/>
</dbReference>
<dbReference type="Gene3D" id="2.40.170.20">
    <property type="entry name" value="TonB-dependent receptor, beta-barrel domain"/>
    <property type="match status" value="1"/>
</dbReference>
<evidence type="ECO:0000256" key="2">
    <source>
        <dbReference type="ARBA" id="ARBA00009810"/>
    </source>
</evidence>
<evidence type="ECO:0000256" key="1">
    <source>
        <dbReference type="ARBA" id="ARBA00004571"/>
    </source>
</evidence>
<evidence type="ECO:0000259" key="16">
    <source>
        <dbReference type="Pfam" id="PF07715"/>
    </source>
</evidence>
<evidence type="ECO:0000313" key="18">
    <source>
        <dbReference type="Proteomes" id="UP000037029"/>
    </source>
</evidence>
<dbReference type="InterPro" id="IPR000531">
    <property type="entry name" value="Beta-barrel_TonB"/>
</dbReference>
<keyword evidence="10 11" id="KW-0998">Cell outer membrane</keyword>
<dbReference type="Pfam" id="PF07715">
    <property type="entry name" value="Plug"/>
    <property type="match status" value="1"/>
</dbReference>
<evidence type="ECO:0000256" key="6">
    <source>
        <dbReference type="ARBA" id="ARBA00022729"/>
    </source>
</evidence>
<evidence type="ECO:0000259" key="15">
    <source>
        <dbReference type="Pfam" id="PF00593"/>
    </source>
</evidence>
<keyword evidence="7 12" id="KW-0798">TonB box</keyword>
<dbReference type="InterPro" id="IPR037066">
    <property type="entry name" value="Plug_dom_sf"/>
</dbReference>
<sequence length="723" mass="77732">MSFASKKNFVRYGAASIAACMLLATTSAQAQAPADEPDANAPAPDSIVVTGQNETNGLNLTTRETPQSVTSLDSLRMQEQGLTDISEVMAQIVGIQTNRSSALGTDGTNYTARGFAVQNYLVDGVARPSNIYGFTEDTADMIAYDRIEVIRGSAGMMTGTGEPSAAINMIRKRPGADLSATIAATIGSWDKYRLEGDIGGALTASGHIRARVAGAWQDNDTFIDREHAKRQALYGVIEADLGPSTLLTAGIEYQNFRNEGASRGGVPLFFTDGTKTDFARSTNGGADWSDFRRKSVNIFASIAHDFDANWHLQVDAEHKSGSYDETIGYYFGTAIDKETGDGGTFYATRWASDLTLDAVYANLRGAFEALGQEQHVALTVSHTRFDDDQTPYPGWWGGSDYMYPINAYSYFPTGDVAKPDLTPSGSTAGNRIETSSIAGVARLKPIGPLSIIAGGRLTWWKQDSYAQDVTGPKVWTPVVDEKAVFTPYAGLVLDFTKTLSAYVSYASVFTPQTSRTVDGDVIAPLEGNTYEAGLKADFLDGRLSATAAVFKMQQDNYALADGPGIFAPDGSSAYHAVSGMKSSGFELEVKGEILPGWRIAGGFANARAEDRDGVRQMPQIAKNSFKMFSAYTLPGQFSALTIGGNVEWQGKTTADGEGPNGETYSQGSLAVVDLLANYRFTDHLSLSVHVENIFDKTYYSGLYLGSARYGEPRAVKFTLRGTL</sequence>
<dbReference type="GO" id="GO:0015891">
    <property type="term" value="P:siderophore transport"/>
    <property type="evidence" value="ECO:0007669"/>
    <property type="project" value="InterPro"/>
</dbReference>
<reference evidence="17 18" key="1">
    <citation type="submission" date="2017-04" db="EMBL/GenBank/DDBJ databases">
        <title>Characterization, genome and methylation analysis of a phthalic acid esters degrading strain Sphingobium yanoikuyae SHJ.</title>
        <authorList>
            <person name="Feng L."/>
        </authorList>
    </citation>
    <scope>NUCLEOTIDE SEQUENCE [LARGE SCALE GENOMIC DNA]</scope>
    <source>
        <strain evidence="17 18">SHJ</strain>
    </source>
</reference>
<dbReference type="InterPro" id="IPR010105">
    <property type="entry name" value="TonB_sidphr_rcpt"/>
</dbReference>
<proteinExistence type="inferred from homology"/>
<feature type="domain" description="TonB-dependent receptor-like beta-barrel" evidence="15">
    <location>
        <begin position="241"/>
        <end position="693"/>
    </location>
</feature>
<keyword evidence="8 11" id="KW-0472">Membrane</keyword>
<dbReference type="PROSITE" id="PS00430">
    <property type="entry name" value="TONB_DEPENDENT_REC_1"/>
    <property type="match status" value="1"/>
</dbReference>
<feature type="short sequence motif" description="TonB box" evidence="12">
    <location>
        <begin position="46"/>
        <end position="52"/>
    </location>
</feature>
<evidence type="ECO:0000256" key="3">
    <source>
        <dbReference type="ARBA" id="ARBA00022448"/>
    </source>
</evidence>
<feature type="signal peptide" evidence="14">
    <location>
        <begin position="1"/>
        <end position="30"/>
    </location>
</feature>
<evidence type="ECO:0000256" key="12">
    <source>
        <dbReference type="PROSITE-ProRule" id="PRU10143"/>
    </source>
</evidence>
<evidence type="ECO:0000256" key="14">
    <source>
        <dbReference type="SAM" id="SignalP"/>
    </source>
</evidence>
<evidence type="ECO:0000256" key="9">
    <source>
        <dbReference type="ARBA" id="ARBA00023170"/>
    </source>
</evidence>
<dbReference type="PROSITE" id="PS52016">
    <property type="entry name" value="TONB_DEPENDENT_REC_3"/>
    <property type="match status" value="1"/>
</dbReference>
<dbReference type="InterPro" id="IPR010916">
    <property type="entry name" value="TonB_box_CS"/>
</dbReference>
<evidence type="ECO:0000256" key="13">
    <source>
        <dbReference type="RuleBase" id="RU003357"/>
    </source>
</evidence>
<accession>A0A0J9CVX4</accession>
<gene>
    <name evidence="17" type="ORF">BV87_22900</name>
</gene>
<evidence type="ECO:0000256" key="7">
    <source>
        <dbReference type="ARBA" id="ARBA00023077"/>
    </source>
</evidence>
<dbReference type="Pfam" id="PF00593">
    <property type="entry name" value="TonB_dep_Rec_b-barrel"/>
    <property type="match status" value="1"/>
</dbReference>
<name>A0A0J9CVX4_SPHYA</name>
<dbReference type="InterPro" id="IPR039426">
    <property type="entry name" value="TonB-dep_rcpt-like"/>
</dbReference>
<dbReference type="PANTHER" id="PTHR32552">
    <property type="entry name" value="FERRICHROME IRON RECEPTOR-RELATED"/>
    <property type="match status" value="1"/>
</dbReference>
<feature type="chain" id="PRO_5030009340" evidence="14">
    <location>
        <begin position="31"/>
        <end position="723"/>
    </location>
</feature>
<comment type="subcellular location">
    <subcellularLocation>
        <location evidence="1 11">Cell outer membrane</location>
        <topology evidence="1 11">Multi-pass membrane protein</topology>
    </subcellularLocation>
</comment>
<dbReference type="Proteomes" id="UP000037029">
    <property type="component" value="Chromosome"/>
</dbReference>
<dbReference type="SUPFAM" id="SSF56935">
    <property type="entry name" value="Porins"/>
    <property type="match status" value="1"/>
</dbReference>
<keyword evidence="6 14" id="KW-0732">Signal</keyword>
<protein>
    <submittedName>
        <fullName evidence="17">TonB-dependent siderophore receptor</fullName>
    </submittedName>
</protein>
<keyword evidence="5 11" id="KW-0812">Transmembrane</keyword>
<dbReference type="GO" id="GO:0009279">
    <property type="term" value="C:cell outer membrane"/>
    <property type="evidence" value="ECO:0007669"/>
    <property type="project" value="UniProtKB-SubCell"/>
</dbReference>
<dbReference type="NCBIfam" id="TIGR01783">
    <property type="entry name" value="TonB-siderophor"/>
    <property type="match status" value="1"/>
</dbReference>
<evidence type="ECO:0000256" key="4">
    <source>
        <dbReference type="ARBA" id="ARBA00022452"/>
    </source>
</evidence>
<dbReference type="InterPro" id="IPR036942">
    <property type="entry name" value="Beta-barrel_TonB_sf"/>
</dbReference>
<comment type="similarity">
    <text evidence="2 11 13">Belongs to the TonB-dependent receptor family.</text>
</comment>
<dbReference type="InterPro" id="IPR012910">
    <property type="entry name" value="Plug_dom"/>
</dbReference>
<dbReference type="AlphaFoldDB" id="A0A0J9CVX4"/>
<feature type="domain" description="TonB-dependent receptor plug" evidence="16">
    <location>
        <begin position="62"/>
        <end position="164"/>
    </location>
</feature>
<dbReference type="GO" id="GO:0015344">
    <property type="term" value="F:siderophore uptake transmembrane transporter activity"/>
    <property type="evidence" value="ECO:0007669"/>
    <property type="project" value="TreeGrafter"/>
</dbReference>
<keyword evidence="3 11" id="KW-0813">Transport</keyword>
<organism evidence="17 18">
    <name type="scientific">Sphingobium yanoikuyae</name>
    <name type="common">Sphingomonas yanoikuyae</name>
    <dbReference type="NCBI Taxonomy" id="13690"/>
    <lineage>
        <taxon>Bacteria</taxon>
        <taxon>Pseudomonadati</taxon>
        <taxon>Pseudomonadota</taxon>
        <taxon>Alphaproteobacteria</taxon>
        <taxon>Sphingomonadales</taxon>
        <taxon>Sphingomonadaceae</taxon>
        <taxon>Sphingobium</taxon>
    </lineage>
</organism>
<evidence type="ECO:0000256" key="11">
    <source>
        <dbReference type="PROSITE-ProRule" id="PRU01360"/>
    </source>
</evidence>
<dbReference type="GO" id="GO:0038023">
    <property type="term" value="F:signaling receptor activity"/>
    <property type="evidence" value="ECO:0007669"/>
    <property type="project" value="InterPro"/>
</dbReference>